<feature type="transmembrane region" description="Helical" evidence="1">
    <location>
        <begin position="71"/>
        <end position="91"/>
    </location>
</feature>
<dbReference type="Proteomes" id="UP000076586">
    <property type="component" value="Unassembled WGS sequence"/>
</dbReference>
<keyword evidence="1" id="KW-0472">Membrane</keyword>
<feature type="transmembrane region" description="Helical" evidence="1">
    <location>
        <begin position="103"/>
        <end position="122"/>
    </location>
</feature>
<dbReference type="AlphaFoldDB" id="A0A171AGT1"/>
<name>A0A171AGT1_9BACT</name>
<dbReference type="GO" id="GO:0006508">
    <property type="term" value="P:proteolysis"/>
    <property type="evidence" value="ECO:0007669"/>
    <property type="project" value="UniProtKB-KW"/>
</dbReference>
<keyword evidence="3" id="KW-0378">Hydrolase</keyword>
<feature type="transmembrane region" description="Helical" evidence="1">
    <location>
        <begin position="137"/>
        <end position="156"/>
    </location>
</feature>
<feature type="transmembrane region" description="Helical" evidence="1">
    <location>
        <begin position="190"/>
        <end position="213"/>
    </location>
</feature>
<accession>A0A171AGT1</accession>
<dbReference type="Pfam" id="PF02517">
    <property type="entry name" value="Rce1-like"/>
    <property type="match status" value="1"/>
</dbReference>
<evidence type="ECO:0000313" key="3">
    <source>
        <dbReference type="EMBL" id="GAT63706.1"/>
    </source>
</evidence>
<dbReference type="STRING" id="681398.PJIAN_4247"/>
<dbReference type="EMBL" id="BDCR01000004">
    <property type="protein sequence ID" value="GAT63706.1"/>
    <property type="molecule type" value="Genomic_DNA"/>
</dbReference>
<feature type="transmembrane region" description="Helical" evidence="1">
    <location>
        <begin position="33"/>
        <end position="51"/>
    </location>
</feature>
<organism evidence="3 4">
    <name type="scientific">Paludibacter jiangxiensis</name>
    <dbReference type="NCBI Taxonomy" id="681398"/>
    <lineage>
        <taxon>Bacteria</taxon>
        <taxon>Pseudomonadati</taxon>
        <taxon>Bacteroidota</taxon>
        <taxon>Bacteroidia</taxon>
        <taxon>Bacteroidales</taxon>
        <taxon>Paludibacteraceae</taxon>
        <taxon>Paludibacter</taxon>
    </lineage>
</organism>
<protein>
    <submittedName>
        <fullName evidence="3">Membrane protease YdiL, CAAX protease family</fullName>
    </submittedName>
</protein>
<dbReference type="InterPro" id="IPR003675">
    <property type="entry name" value="Rce1/LyrA-like_dom"/>
</dbReference>
<proteinExistence type="predicted"/>
<feature type="domain" description="CAAX prenyl protease 2/Lysostaphin resistance protein A-like" evidence="2">
    <location>
        <begin position="77"/>
        <end position="203"/>
    </location>
</feature>
<reference evidence="4" key="2">
    <citation type="journal article" date="2017" name="Genome Announc.">
        <title>Draft genome sequence of Paludibacter jiangxiensis NM7(T), a propionate-producing fermentative bacterium.</title>
        <authorList>
            <person name="Qiu Y.-L."/>
            <person name="Tourlousse D.M."/>
            <person name="Matsuura N."/>
            <person name="Ohashi A."/>
            <person name="Sekiguchi Y."/>
        </authorList>
    </citation>
    <scope>NUCLEOTIDE SEQUENCE [LARGE SCALE GENOMIC DNA]</scope>
    <source>
        <strain evidence="4">NM7</strain>
    </source>
</reference>
<dbReference type="GO" id="GO:0004175">
    <property type="term" value="F:endopeptidase activity"/>
    <property type="evidence" value="ECO:0007669"/>
    <property type="project" value="UniProtKB-ARBA"/>
</dbReference>
<sequence>MNQKFIYNAFFRFLRHPNDQEEVDISIGRKLNVLLQLFLFDVVIVIILLAINHILHTLHILEPTHHKLDDLFISTGYVWVFITVVIIAPTFEELIFRLPLIYRYNYIFRAIVYLLSVSGVVADDKLDKGVIAFRRKYFIWFFYLMAILFGFMHITNYSGYKELLFWMPLLTSSQLICGIILGYIRIKYGLIWSIFYHAFNNLIFITIAFCSIVPFKGYTTSNNAYSVSIQPYKHSIKESLNIYTCRVTPDTISFRNVKTDKAISILSEVTEKYVKSSSMMPIDIDFYMKRKQQNTDLSRKLLLQEIQRALKISITHRKKNVNVQEAYISDPVRYNKRKLSCGDCHAFTLGRTCRLIDVLYPEQFIISSDTIHKLTFSAKTSESFADLKKRLYDEYGISFRTVSKDLDFLIIEKE</sequence>
<keyword evidence="1" id="KW-1133">Transmembrane helix</keyword>
<evidence type="ECO:0000259" key="2">
    <source>
        <dbReference type="Pfam" id="PF02517"/>
    </source>
</evidence>
<dbReference type="OrthoDB" id="1100456at2"/>
<reference evidence="4" key="1">
    <citation type="submission" date="2016-04" db="EMBL/GenBank/DDBJ databases">
        <title>Draft genome sequence of Paludibacter jiangxiensis strain NM7.</title>
        <authorList>
            <person name="Qiu Y."/>
            <person name="Matsuura N."/>
            <person name="Ohashi A."/>
            <person name="Tourlousse M.D."/>
            <person name="Sekiguchi Y."/>
        </authorList>
    </citation>
    <scope>NUCLEOTIDE SEQUENCE [LARGE SCALE GENOMIC DNA]</scope>
    <source>
        <strain evidence="4">NM7</strain>
    </source>
</reference>
<evidence type="ECO:0000256" key="1">
    <source>
        <dbReference type="SAM" id="Phobius"/>
    </source>
</evidence>
<feature type="transmembrane region" description="Helical" evidence="1">
    <location>
        <begin position="163"/>
        <end position="184"/>
    </location>
</feature>
<dbReference type="RefSeq" id="WP_068705155.1">
    <property type="nucleotide sequence ID" value="NZ_BDCR01000004.1"/>
</dbReference>
<gene>
    <name evidence="3" type="ORF">PJIAN_4247</name>
</gene>
<keyword evidence="3" id="KW-0645">Protease</keyword>
<evidence type="ECO:0000313" key="4">
    <source>
        <dbReference type="Proteomes" id="UP000076586"/>
    </source>
</evidence>
<comment type="caution">
    <text evidence="3">The sequence shown here is derived from an EMBL/GenBank/DDBJ whole genome shotgun (WGS) entry which is preliminary data.</text>
</comment>
<keyword evidence="4" id="KW-1185">Reference proteome</keyword>
<keyword evidence="1" id="KW-0812">Transmembrane</keyword>
<dbReference type="GO" id="GO:0080120">
    <property type="term" value="P:CAAX-box protein maturation"/>
    <property type="evidence" value="ECO:0007669"/>
    <property type="project" value="UniProtKB-ARBA"/>
</dbReference>